<dbReference type="Proteomes" id="UP000005536">
    <property type="component" value="Unassembled WGS sequence"/>
</dbReference>
<accession>D4DNK7</accession>
<comment type="caution">
    <text evidence="1">The sequence shown here is derived from an EMBL/GenBank/DDBJ whole genome shotgun (WGS) entry which is preliminary data.</text>
</comment>
<protein>
    <submittedName>
        <fullName evidence="1">Uncharacterized protein</fullName>
    </submittedName>
</protein>
<evidence type="ECO:0000313" key="1">
    <source>
        <dbReference type="EMBL" id="EFE50483.1"/>
    </source>
</evidence>
<name>D4DNK7_NEIEG</name>
<organism evidence="1 2">
    <name type="scientific">Neisseria elongata subsp. glycolytica ATCC 29315</name>
    <dbReference type="NCBI Taxonomy" id="546263"/>
    <lineage>
        <taxon>Bacteria</taxon>
        <taxon>Pseudomonadati</taxon>
        <taxon>Pseudomonadota</taxon>
        <taxon>Betaproteobacteria</taxon>
        <taxon>Neisseriales</taxon>
        <taxon>Neisseriaceae</taxon>
        <taxon>Neisseria</taxon>
    </lineage>
</organism>
<dbReference type="AlphaFoldDB" id="D4DNK7"/>
<dbReference type="EMBL" id="ADBF01000016">
    <property type="protein sequence ID" value="EFE50483.1"/>
    <property type="molecule type" value="Genomic_DNA"/>
</dbReference>
<sequence length="50" mass="5784">MNCIRHFLHQLDYPGKDVKAIGKVDNKIVLVPDTRYKEKISTWVTIKGVD</sequence>
<proteinExistence type="predicted"/>
<reference evidence="1 2" key="1">
    <citation type="submission" date="2010-02" db="EMBL/GenBank/DDBJ databases">
        <authorList>
            <person name="Weinstock G."/>
            <person name="Sodergren E."/>
            <person name="Clifton S."/>
            <person name="Fulton L."/>
            <person name="Fulton B."/>
            <person name="Courtney L."/>
            <person name="Fronick C."/>
            <person name="Harrison M."/>
            <person name="Strong C."/>
            <person name="Farmer C."/>
            <person name="Delahaunty K."/>
            <person name="Markovic C."/>
            <person name="Hall O."/>
            <person name="Minx P."/>
            <person name="Tomlinson C."/>
            <person name="Mitreva M."/>
            <person name="Nelson J."/>
            <person name="Hou S."/>
            <person name="Wollam A."/>
            <person name="Pepin K.H."/>
            <person name="Johnson M."/>
            <person name="Bhonagiri V."/>
            <person name="Zhang X."/>
            <person name="Suruliraj S."/>
            <person name="Warren W."/>
            <person name="Chinwalla A."/>
            <person name="Mardis E.R."/>
            <person name="Wilson R.K."/>
        </authorList>
    </citation>
    <scope>NUCLEOTIDE SEQUENCE [LARGE SCALE GENOMIC DNA]</scope>
    <source>
        <strain evidence="1 2">ATCC 29315</strain>
    </source>
</reference>
<evidence type="ECO:0000313" key="2">
    <source>
        <dbReference type="Proteomes" id="UP000005536"/>
    </source>
</evidence>
<gene>
    <name evidence="1" type="ORF">NEIELOOT_00640</name>
</gene>